<evidence type="ECO:0000313" key="2">
    <source>
        <dbReference type="Proteomes" id="UP000297245"/>
    </source>
</evidence>
<organism evidence="1 2">
    <name type="scientific">Dendrothele bispora (strain CBS 962.96)</name>
    <dbReference type="NCBI Taxonomy" id="1314807"/>
    <lineage>
        <taxon>Eukaryota</taxon>
        <taxon>Fungi</taxon>
        <taxon>Dikarya</taxon>
        <taxon>Basidiomycota</taxon>
        <taxon>Agaricomycotina</taxon>
        <taxon>Agaricomycetes</taxon>
        <taxon>Agaricomycetidae</taxon>
        <taxon>Agaricales</taxon>
        <taxon>Agaricales incertae sedis</taxon>
        <taxon>Dendrothele</taxon>
    </lineage>
</organism>
<dbReference type="OrthoDB" id="3241054at2759"/>
<proteinExistence type="predicted"/>
<keyword evidence="2" id="KW-1185">Reference proteome</keyword>
<sequence>HALMTPALGIDGEGARRDVERLQETGPSCGEMDVASNIDSSTPAIADANGMFTVTATNFNRRTDGSRQVTATIDPSGTGQSFTVPATVVKNGEAAPRGLDSEPITVQLPSDMTCTGGASGQMCLVSFVTLSGFGNCVVVDQSA</sequence>
<dbReference type="AlphaFoldDB" id="A0A4S8LSU0"/>
<dbReference type="InterPro" id="IPR021476">
    <property type="entry name" value="Egh16-like"/>
</dbReference>
<gene>
    <name evidence="1" type="ORF">K435DRAFT_561290</name>
</gene>
<dbReference type="Proteomes" id="UP000297245">
    <property type="component" value="Unassembled WGS sequence"/>
</dbReference>
<feature type="non-terminal residue" evidence="1">
    <location>
        <position position="143"/>
    </location>
</feature>
<accession>A0A4S8LSU0</accession>
<dbReference type="EMBL" id="ML179282">
    <property type="protein sequence ID" value="THU92350.1"/>
    <property type="molecule type" value="Genomic_DNA"/>
</dbReference>
<dbReference type="Pfam" id="PF11327">
    <property type="entry name" value="Egh16-like"/>
    <property type="match status" value="1"/>
</dbReference>
<protein>
    <submittedName>
        <fullName evidence="1">Uncharacterized protein</fullName>
    </submittedName>
</protein>
<feature type="non-terminal residue" evidence="1">
    <location>
        <position position="1"/>
    </location>
</feature>
<evidence type="ECO:0000313" key="1">
    <source>
        <dbReference type="EMBL" id="THU92350.1"/>
    </source>
</evidence>
<name>A0A4S8LSU0_DENBC</name>
<reference evidence="1 2" key="1">
    <citation type="journal article" date="2019" name="Nat. Ecol. Evol.">
        <title>Megaphylogeny resolves global patterns of mushroom evolution.</title>
        <authorList>
            <person name="Varga T."/>
            <person name="Krizsan K."/>
            <person name="Foldi C."/>
            <person name="Dima B."/>
            <person name="Sanchez-Garcia M."/>
            <person name="Sanchez-Ramirez S."/>
            <person name="Szollosi G.J."/>
            <person name="Szarkandi J.G."/>
            <person name="Papp V."/>
            <person name="Albert L."/>
            <person name="Andreopoulos W."/>
            <person name="Angelini C."/>
            <person name="Antonin V."/>
            <person name="Barry K.W."/>
            <person name="Bougher N.L."/>
            <person name="Buchanan P."/>
            <person name="Buyck B."/>
            <person name="Bense V."/>
            <person name="Catcheside P."/>
            <person name="Chovatia M."/>
            <person name="Cooper J."/>
            <person name="Damon W."/>
            <person name="Desjardin D."/>
            <person name="Finy P."/>
            <person name="Geml J."/>
            <person name="Haridas S."/>
            <person name="Hughes K."/>
            <person name="Justo A."/>
            <person name="Karasinski D."/>
            <person name="Kautmanova I."/>
            <person name="Kiss B."/>
            <person name="Kocsube S."/>
            <person name="Kotiranta H."/>
            <person name="LaButti K.M."/>
            <person name="Lechner B.E."/>
            <person name="Liimatainen K."/>
            <person name="Lipzen A."/>
            <person name="Lukacs Z."/>
            <person name="Mihaltcheva S."/>
            <person name="Morgado L.N."/>
            <person name="Niskanen T."/>
            <person name="Noordeloos M.E."/>
            <person name="Ohm R.A."/>
            <person name="Ortiz-Santana B."/>
            <person name="Ovrebo C."/>
            <person name="Racz N."/>
            <person name="Riley R."/>
            <person name="Savchenko A."/>
            <person name="Shiryaev A."/>
            <person name="Soop K."/>
            <person name="Spirin V."/>
            <person name="Szebenyi C."/>
            <person name="Tomsovsky M."/>
            <person name="Tulloss R.E."/>
            <person name="Uehling J."/>
            <person name="Grigoriev I.V."/>
            <person name="Vagvolgyi C."/>
            <person name="Papp T."/>
            <person name="Martin F.M."/>
            <person name="Miettinen O."/>
            <person name="Hibbett D.S."/>
            <person name="Nagy L.G."/>
        </authorList>
    </citation>
    <scope>NUCLEOTIDE SEQUENCE [LARGE SCALE GENOMIC DNA]</scope>
    <source>
        <strain evidence="1 2">CBS 962.96</strain>
    </source>
</reference>